<dbReference type="InterPro" id="IPR029069">
    <property type="entry name" value="HotDog_dom_sf"/>
</dbReference>
<comment type="caution">
    <text evidence="3">The sequence shown here is derived from an EMBL/GenBank/DDBJ whole genome shotgun (WGS) entry which is preliminary data.</text>
</comment>
<dbReference type="SUPFAM" id="SSF54637">
    <property type="entry name" value="Thioesterase/thiol ester dehydrase-isomerase"/>
    <property type="match status" value="1"/>
</dbReference>
<dbReference type="InterPro" id="IPR050563">
    <property type="entry name" value="4-hydroxybenzoyl-CoA_TE"/>
</dbReference>
<dbReference type="Gene3D" id="3.10.129.10">
    <property type="entry name" value="Hotdog Thioesterase"/>
    <property type="match status" value="1"/>
</dbReference>
<accession>A0ABW4N217</accession>
<keyword evidence="2 3" id="KW-0378">Hydrolase</keyword>
<sequence length="155" mass="17193">MSDPTPTAGWFDGAEHVLPVRVYYEDTDFTGVVYHGAYVRFFERGRSDCLRAIGVHHAELAAGPEPAGFAVVRMEVDFRKAARIDDALAVRTAYEAMKGPRLFVRQRILRGQELIAEALVQAACIDLRTGRARKPPSVLLEAVRPLLGPSRSRSE</sequence>
<dbReference type="CDD" id="cd00586">
    <property type="entry name" value="4HBT"/>
    <property type="match status" value="1"/>
</dbReference>
<organism evidence="3 4">
    <name type="scientific">Phenylobacterium terrae</name>
    <dbReference type="NCBI Taxonomy" id="2665495"/>
    <lineage>
        <taxon>Bacteria</taxon>
        <taxon>Pseudomonadati</taxon>
        <taxon>Pseudomonadota</taxon>
        <taxon>Alphaproteobacteria</taxon>
        <taxon>Caulobacterales</taxon>
        <taxon>Caulobacteraceae</taxon>
        <taxon>Phenylobacterium</taxon>
    </lineage>
</organism>
<evidence type="ECO:0000313" key="4">
    <source>
        <dbReference type="Proteomes" id="UP001597237"/>
    </source>
</evidence>
<dbReference type="PANTHER" id="PTHR31793:SF37">
    <property type="entry name" value="ACYL-COA THIOESTER HYDROLASE YBGC"/>
    <property type="match status" value="1"/>
</dbReference>
<dbReference type="Proteomes" id="UP001597237">
    <property type="component" value="Unassembled WGS sequence"/>
</dbReference>
<dbReference type="InterPro" id="IPR006684">
    <property type="entry name" value="YbgC/YbaW"/>
</dbReference>
<dbReference type="PROSITE" id="PS01328">
    <property type="entry name" value="4HBCOA_THIOESTERASE"/>
    <property type="match status" value="1"/>
</dbReference>
<comment type="similarity">
    <text evidence="1">Belongs to the 4-hydroxybenzoyl-CoA thioesterase family.</text>
</comment>
<dbReference type="EMBL" id="JBHUEY010000001">
    <property type="protein sequence ID" value="MFD1782720.1"/>
    <property type="molecule type" value="Genomic_DNA"/>
</dbReference>
<evidence type="ECO:0000256" key="2">
    <source>
        <dbReference type="ARBA" id="ARBA00022801"/>
    </source>
</evidence>
<proteinExistence type="inferred from homology"/>
<dbReference type="GO" id="GO:0016787">
    <property type="term" value="F:hydrolase activity"/>
    <property type="evidence" value="ECO:0007669"/>
    <property type="project" value="UniProtKB-KW"/>
</dbReference>
<dbReference type="RefSeq" id="WP_377282394.1">
    <property type="nucleotide sequence ID" value="NZ_JBHRSI010000006.1"/>
</dbReference>
<evidence type="ECO:0000313" key="3">
    <source>
        <dbReference type="EMBL" id="MFD1782720.1"/>
    </source>
</evidence>
<dbReference type="PANTHER" id="PTHR31793">
    <property type="entry name" value="4-HYDROXYBENZOYL-COA THIOESTERASE FAMILY MEMBER"/>
    <property type="match status" value="1"/>
</dbReference>
<gene>
    <name evidence="3" type="ORF">ACFSC0_04885</name>
</gene>
<dbReference type="InterPro" id="IPR008272">
    <property type="entry name" value="HB-CoA_thioesterase_AS"/>
</dbReference>
<dbReference type="EC" id="3.1.2.-" evidence="3"/>
<dbReference type="NCBIfam" id="TIGR00051">
    <property type="entry name" value="YbgC/FadM family acyl-CoA thioesterase"/>
    <property type="match status" value="1"/>
</dbReference>
<evidence type="ECO:0000256" key="1">
    <source>
        <dbReference type="ARBA" id="ARBA00005953"/>
    </source>
</evidence>
<protein>
    <submittedName>
        <fullName evidence="3">YbgC/FadM family acyl-CoA thioesterase</fullName>
        <ecNumber evidence="3">3.1.2.-</ecNumber>
    </submittedName>
</protein>
<keyword evidence="4" id="KW-1185">Reference proteome</keyword>
<name>A0ABW4N217_9CAUL</name>
<reference evidence="4" key="1">
    <citation type="journal article" date="2019" name="Int. J. Syst. Evol. Microbiol.">
        <title>The Global Catalogue of Microorganisms (GCM) 10K type strain sequencing project: providing services to taxonomists for standard genome sequencing and annotation.</title>
        <authorList>
            <consortium name="The Broad Institute Genomics Platform"/>
            <consortium name="The Broad Institute Genome Sequencing Center for Infectious Disease"/>
            <person name="Wu L."/>
            <person name="Ma J."/>
        </authorList>
    </citation>
    <scope>NUCLEOTIDE SEQUENCE [LARGE SCALE GENOMIC DNA]</scope>
    <source>
        <strain evidence="4">DFY28</strain>
    </source>
</reference>
<dbReference type="PIRSF" id="PIRSF003230">
    <property type="entry name" value="YbgC"/>
    <property type="match status" value="1"/>
</dbReference>
<dbReference type="Pfam" id="PF13279">
    <property type="entry name" value="4HBT_2"/>
    <property type="match status" value="1"/>
</dbReference>